<reference evidence="2 3" key="1">
    <citation type="journal article" date="2008" name="BMC Genomics">
        <title>Complete genome of Phenylobacterium zucineum - a novel facultative intracellular bacterium isolated from human erythroleukemia cell line K562.</title>
        <authorList>
            <person name="Luo Y."/>
            <person name="Xu X."/>
            <person name="Ding Z."/>
            <person name="Liu Z."/>
            <person name="Zhang B."/>
            <person name="Yan Z."/>
            <person name="Sun J."/>
            <person name="Hu S."/>
            <person name="Hu X."/>
        </authorList>
    </citation>
    <scope>NUCLEOTIDE SEQUENCE [LARGE SCALE GENOMIC DNA]</scope>
    <source>
        <strain evidence="2 3">HLK1</strain>
    </source>
</reference>
<evidence type="ECO:0000313" key="3">
    <source>
        <dbReference type="Proteomes" id="UP000001868"/>
    </source>
</evidence>
<dbReference type="EMBL" id="CP000747">
    <property type="protein sequence ID" value="ACG77800.1"/>
    <property type="molecule type" value="Genomic_DNA"/>
</dbReference>
<dbReference type="eggNOG" id="ENOG50339SY">
    <property type="taxonomic scope" value="Bacteria"/>
</dbReference>
<evidence type="ECO:0000256" key="1">
    <source>
        <dbReference type="SAM" id="MobiDB-lite"/>
    </source>
</evidence>
<proteinExistence type="predicted"/>
<sequence length="97" mass="10391">MPNKVAAFAATPDPTMSGQTPPAAEPRKGQKATAAPAVPDQADLRLVIEEDQASGSYVYKTINRRTGEVVLQLPRDEVLRLREETGYAAGAVIRTKA</sequence>
<keyword evidence="2" id="KW-0966">Cell projection</keyword>
<dbReference type="AlphaFoldDB" id="B4R9N6"/>
<dbReference type="Proteomes" id="UP000001868">
    <property type="component" value="Chromosome"/>
</dbReference>
<feature type="region of interest" description="Disordered" evidence="1">
    <location>
        <begin position="1"/>
        <end position="38"/>
    </location>
</feature>
<name>B4R9N6_PHEZH</name>
<dbReference type="SUPFAM" id="SSF160214">
    <property type="entry name" value="FlaG-like"/>
    <property type="match status" value="1"/>
</dbReference>
<dbReference type="Gene3D" id="3.30.160.170">
    <property type="entry name" value="FlaG-like"/>
    <property type="match status" value="1"/>
</dbReference>
<dbReference type="KEGG" id="pzu:PHZ_c1386"/>
<keyword evidence="2" id="KW-0969">Cilium</keyword>
<dbReference type="HOGENOM" id="CLU_2344206_0_0_5"/>
<gene>
    <name evidence="2" type="primary">flaG</name>
    <name evidence="2" type="ordered locus">PHZ_c1386</name>
</gene>
<dbReference type="RefSeq" id="WP_012521944.1">
    <property type="nucleotide sequence ID" value="NC_011144.1"/>
</dbReference>
<dbReference type="STRING" id="450851.PHZ_c1386"/>
<keyword evidence="2" id="KW-0282">Flagellum</keyword>
<protein>
    <submittedName>
        <fullName evidence="2">Flagellin FlaG</fullName>
    </submittedName>
</protein>
<accession>B4R9N6</accession>
<evidence type="ECO:0000313" key="2">
    <source>
        <dbReference type="EMBL" id="ACG77800.1"/>
    </source>
</evidence>
<organism evidence="2 3">
    <name type="scientific">Phenylobacterium zucineum (strain HLK1)</name>
    <dbReference type="NCBI Taxonomy" id="450851"/>
    <lineage>
        <taxon>Bacteria</taxon>
        <taxon>Pseudomonadati</taxon>
        <taxon>Pseudomonadota</taxon>
        <taxon>Alphaproteobacteria</taxon>
        <taxon>Caulobacterales</taxon>
        <taxon>Caulobacteraceae</taxon>
        <taxon>Phenylobacterium</taxon>
    </lineage>
</organism>
<dbReference type="InterPro" id="IPR035924">
    <property type="entry name" value="FlaG-like_sf"/>
</dbReference>
<keyword evidence="3" id="KW-1185">Reference proteome</keyword>